<dbReference type="FunFam" id="3.40.30.10:FF:000007">
    <property type="entry name" value="Thioredoxin-dependent thiol peroxidase"/>
    <property type="match status" value="1"/>
</dbReference>
<evidence type="ECO:0000256" key="2">
    <source>
        <dbReference type="ARBA" id="ARBA00011245"/>
    </source>
</evidence>
<dbReference type="AlphaFoldDB" id="A0A4Y8WPV8"/>
<dbReference type="GO" id="GO:0008379">
    <property type="term" value="F:thioredoxin peroxidase activity"/>
    <property type="evidence" value="ECO:0007669"/>
    <property type="project" value="TreeGrafter"/>
</dbReference>
<comment type="catalytic activity">
    <reaction evidence="12">
        <text>a hydroperoxide + [thioredoxin]-dithiol = an alcohol + [thioredoxin]-disulfide + H2O</text>
        <dbReference type="Rhea" id="RHEA:62620"/>
        <dbReference type="Rhea" id="RHEA-COMP:10698"/>
        <dbReference type="Rhea" id="RHEA-COMP:10700"/>
        <dbReference type="ChEBI" id="CHEBI:15377"/>
        <dbReference type="ChEBI" id="CHEBI:29950"/>
        <dbReference type="ChEBI" id="CHEBI:30879"/>
        <dbReference type="ChEBI" id="CHEBI:35924"/>
        <dbReference type="ChEBI" id="CHEBI:50058"/>
        <dbReference type="EC" id="1.11.1.24"/>
    </reaction>
</comment>
<keyword evidence="8" id="KW-0676">Redox-active center</keyword>
<accession>A0A4Y8WPV8</accession>
<dbReference type="InterPro" id="IPR000866">
    <property type="entry name" value="AhpC/TSA"/>
</dbReference>
<evidence type="ECO:0000313" key="14">
    <source>
        <dbReference type="EMBL" id="TFH95285.1"/>
    </source>
</evidence>
<keyword evidence="5" id="KW-0049">Antioxidant</keyword>
<dbReference type="SUPFAM" id="SSF52833">
    <property type="entry name" value="Thioredoxin-like"/>
    <property type="match status" value="1"/>
</dbReference>
<dbReference type="PROSITE" id="PS51352">
    <property type="entry name" value="THIOREDOXIN_2"/>
    <property type="match status" value="1"/>
</dbReference>
<dbReference type="OrthoDB" id="9812811at2"/>
<keyword evidence="7" id="KW-1015">Disulfide bond</keyword>
<dbReference type="PANTHER" id="PTHR42801">
    <property type="entry name" value="THIOREDOXIN-DEPENDENT PEROXIDE REDUCTASE"/>
    <property type="match status" value="1"/>
</dbReference>
<proteinExistence type="inferred from homology"/>
<dbReference type="STRING" id="1122973.GCA_000379925_00953"/>
<evidence type="ECO:0000256" key="10">
    <source>
        <dbReference type="ARBA" id="ARBA00038489"/>
    </source>
</evidence>
<evidence type="ECO:0000256" key="5">
    <source>
        <dbReference type="ARBA" id="ARBA00022862"/>
    </source>
</evidence>
<evidence type="ECO:0000256" key="7">
    <source>
        <dbReference type="ARBA" id="ARBA00023157"/>
    </source>
</evidence>
<gene>
    <name evidence="14" type="ORF">E4P47_04900</name>
</gene>
<evidence type="ECO:0000256" key="8">
    <source>
        <dbReference type="ARBA" id="ARBA00023284"/>
    </source>
</evidence>
<protein>
    <recommendedName>
        <fullName evidence="3">thioredoxin-dependent peroxiredoxin</fullName>
        <ecNumber evidence="3">1.11.1.24</ecNumber>
    </recommendedName>
    <alternativeName>
        <fullName evidence="9">Thioredoxin peroxidase</fullName>
    </alternativeName>
    <alternativeName>
        <fullName evidence="11">Thioredoxin-dependent peroxiredoxin Bcp</fullName>
    </alternativeName>
</protein>
<evidence type="ECO:0000256" key="6">
    <source>
        <dbReference type="ARBA" id="ARBA00023002"/>
    </source>
</evidence>
<evidence type="ECO:0000313" key="15">
    <source>
        <dbReference type="Proteomes" id="UP000297225"/>
    </source>
</evidence>
<dbReference type="InterPro" id="IPR013766">
    <property type="entry name" value="Thioredoxin_domain"/>
</dbReference>
<reference evidence="14 15" key="1">
    <citation type="submission" date="2019-03" db="EMBL/GenBank/DDBJ databases">
        <title>Porphyromonas levii Isolated from the Uterus of Dairy Cows.</title>
        <authorList>
            <person name="Francis A.M."/>
        </authorList>
    </citation>
    <scope>NUCLEOTIDE SEQUENCE [LARGE SCALE GENOMIC DNA]</scope>
    <source>
        <strain evidence="14 15">AF5678</strain>
    </source>
</reference>
<name>A0A4Y8WPV8_9PORP</name>
<feature type="domain" description="Thioredoxin" evidence="13">
    <location>
        <begin position="2"/>
        <end position="157"/>
    </location>
</feature>
<dbReference type="InterPro" id="IPR024706">
    <property type="entry name" value="Peroxiredoxin_AhpC-typ"/>
</dbReference>
<evidence type="ECO:0000259" key="13">
    <source>
        <dbReference type="PROSITE" id="PS51352"/>
    </source>
</evidence>
<keyword evidence="15" id="KW-1185">Reference proteome</keyword>
<keyword evidence="6 14" id="KW-0560">Oxidoreductase</keyword>
<dbReference type="PIRSF" id="PIRSF000239">
    <property type="entry name" value="AHPC"/>
    <property type="match status" value="1"/>
</dbReference>
<evidence type="ECO:0000256" key="12">
    <source>
        <dbReference type="ARBA" id="ARBA00049091"/>
    </source>
</evidence>
<dbReference type="RefSeq" id="WP_134849404.1">
    <property type="nucleotide sequence ID" value="NZ_CP197400.1"/>
</dbReference>
<dbReference type="Pfam" id="PF00578">
    <property type="entry name" value="AhpC-TSA"/>
    <property type="match status" value="1"/>
</dbReference>
<evidence type="ECO:0000256" key="11">
    <source>
        <dbReference type="ARBA" id="ARBA00042639"/>
    </source>
</evidence>
<dbReference type="GO" id="GO:0005737">
    <property type="term" value="C:cytoplasm"/>
    <property type="evidence" value="ECO:0007669"/>
    <property type="project" value="TreeGrafter"/>
</dbReference>
<evidence type="ECO:0000256" key="4">
    <source>
        <dbReference type="ARBA" id="ARBA00022559"/>
    </source>
</evidence>
<dbReference type="GO" id="GO:0045454">
    <property type="term" value="P:cell redox homeostasis"/>
    <property type="evidence" value="ECO:0007669"/>
    <property type="project" value="TreeGrafter"/>
</dbReference>
<dbReference type="InterPro" id="IPR036249">
    <property type="entry name" value="Thioredoxin-like_sf"/>
</dbReference>
<dbReference type="InterPro" id="IPR050924">
    <property type="entry name" value="Peroxiredoxin_BCP/PrxQ"/>
</dbReference>
<comment type="caution">
    <text evidence="14">The sequence shown here is derived from an EMBL/GenBank/DDBJ whole genome shotgun (WGS) entry which is preliminary data.</text>
</comment>
<dbReference type="CDD" id="cd03017">
    <property type="entry name" value="PRX_BCP"/>
    <property type="match status" value="1"/>
</dbReference>
<dbReference type="Gene3D" id="3.40.30.10">
    <property type="entry name" value="Glutaredoxin"/>
    <property type="match status" value="1"/>
</dbReference>
<comment type="function">
    <text evidence="1">Thiol-specific peroxidase that catalyzes the reduction of hydrogen peroxide and organic hydroperoxides to water and alcohols, respectively. Plays a role in cell protection against oxidative stress by detoxifying peroxides and as sensor of hydrogen peroxide-mediated signaling events.</text>
</comment>
<dbReference type="EC" id="1.11.1.24" evidence="3"/>
<sequence length="157" mass="17389">MIKVGDKIPERLGVDQDGNEITRENLAGQRVILYFYPKDNTSGCTAQACSLRDGITDLKEAGYTVIGVSKDSAKSHKGFIEKHGLPFPLIADTETELNQAFGVWVEKSMYGRKYMGTQRTTFVIDEAGVVRAIVAGKDVKTKEHVVQLIKIINELDK</sequence>
<evidence type="ECO:0000256" key="1">
    <source>
        <dbReference type="ARBA" id="ARBA00003330"/>
    </source>
</evidence>
<organism evidence="14 15">
    <name type="scientific">Porphyromonas levii</name>
    <dbReference type="NCBI Taxonomy" id="28114"/>
    <lineage>
        <taxon>Bacteria</taxon>
        <taxon>Pseudomonadati</taxon>
        <taxon>Bacteroidota</taxon>
        <taxon>Bacteroidia</taxon>
        <taxon>Bacteroidales</taxon>
        <taxon>Porphyromonadaceae</taxon>
        <taxon>Porphyromonas</taxon>
    </lineage>
</organism>
<comment type="subunit">
    <text evidence="2">Monomer.</text>
</comment>
<dbReference type="EMBL" id="SPNC01000057">
    <property type="protein sequence ID" value="TFH95285.1"/>
    <property type="molecule type" value="Genomic_DNA"/>
</dbReference>
<dbReference type="PANTHER" id="PTHR42801:SF4">
    <property type="entry name" value="AHPC_TSA FAMILY PROTEIN"/>
    <property type="match status" value="1"/>
</dbReference>
<dbReference type="GO" id="GO:0034599">
    <property type="term" value="P:cellular response to oxidative stress"/>
    <property type="evidence" value="ECO:0007669"/>
    <property type="project" value="TreeGrafter"/>
</dbReference>
<dbReference type="Proteomes" id="UP000297225">
    <property type="component" value="Unassembled WGS sequence"/>
</dbReference>
<comment type="similarity">
    <text evidence="10">Belongs to the peroxiredoxin family. BCP/PrxQ subfamily.</text>
</comment>
<keyword evidence="4 14" id="KW-0575">Peroxidase</keyword>
<evidence type="ECO:0000256" key="9">
    <source>
        <dbReference type="ARBA" id="ARBA00032824"/>
    </source>
</evidence>
<dbReference type="NCBIfam" id="NF006960">
    <property type="entry name" value="PRK09437.1"/>
    <property type="match status" value="1"/>
</dbReference>
<evidence type="ECO:0000256" key="3">
    <source>
        <dbReference type="ARBA" id="ARBA00013017"/>
    </source>
</evidence>